<organism evidence="6 9">
    <name type="scientific">Methylopila capsulata</name>
    <dbReference type="NCBI Taxonomy" id="61654"/>
    <lineage>
        <taxon>Bacteria</taxon>
        <taxon>Pseudomonadati</taxon>
        <taxon>Pseudomonadota</taxon>
        <taxon>Alphaproteobacteria</taxon>
        <taxon>Hyphomicrobiales</taxon>
        <taxon>Methylopilaceae</taxon>
        <taxon>Methylopila</taxon>
    </lineage>
</organism>
<dbReference type="EMBL" id="JAFBCY010000003">
    <property type="protein sequence ID" value="MBM7852473.1"/>
    <property type="molecule type" value="Genomic_DNA"/>
</dbReference>
<evidence type="ECO:0000256" key="3">
    <source>
        <dbReference type="ARBA" id="ARBA00023125"/>
    </source>
</evidence>
<evidence type="ECO:0000256" key="1">
    <source>
        <dbReference type="ARBA" id="ARBA00022491"/>
    </source>
</evidence>
<sequence>MSRPIAAKRLYDILERVDAERSVSVEALAESFGVSRETIRRDLKALAAQGRLDVVHGGALKRGVGEPPYAERIRENAAGKTAIGRAAAALIEPGMVVLLDSGATTHAVAVALAASSPKDVSVCATSLVDALLLSRAGLKVTVLGGEVDPDDGATVGVDVIAALARHRVDLVFVGVGGITMEGDVTVFSRLAAETRSVMIDIARQSYLIADHGKFGRAGPARITWTRAPAGVIVDAPPPRQMKASLAAQQIPCLVAKAS</sequence>
<dbReference type="PROSITE" id="PS51000">
    <property type="entry name" value="HTH_DEOR_2"/>
    <property type="match status" value="1"/>
</dbReference>
<dbReference type="SUPFAM" id="SSF46785">
    <property type="entry name" value="Winged helix' DNA-binding domain"/>
    <property type="match status" value="1"/>
</dbReference>
<dbReference type="GO" id="GO:0003700">
    <property type="term" value="F:DNA-binding transcription factor activity"/>
    <property type="evidence" value="ECO:0007669"/>
    <property type="project" value="InterPro"/>
</dbReference>
<reference evidence="6" key="1">
    <citation type="journal article" date="2014" name="Int. J. Syst. Evol. Microbiol.">
        <title>Complete genome sequence of Corynebacterium casei LMG S-19264T (=DSM 44701T), isolated from a smear-ripened cheese.</title>
        <authorList>
            <consortium name="US DOE Joint Genome Institute (JGI-PGF)"/>
            <person name="Walter F."/>
            <person name="Albersmeier A."/>
            <person name="Kalinowski J."/>
            <person name="Ruckert C."/>
        </authorList>
    </citation>
    <scope>NUCLEOTIDE SEQUENCE</scope>
    <source>
        <strain evidence="6">VKM B-1606</strain>
    </source>
</reference>
<keyword evidence="2" id="KW-0805">Transcription regulation</keyword>
<keyword evidence="8" id="KW-1185">Reference proteome</keyword>
<dbReference type="SUPFAM" id="SSF100950">
    <property type="entry name" value="NagB/RpiA/CoA transferase-like"/>
    <property type="match status" value="1"/>
</dbReference>
<dbReference type="PRINTS" id="PR00037">
    <property type="entry name" value="HTHLACR"/>
</dbReference>
<dbReference type="SMART" id="SM01134">
    <property type="entry name" value="DeoRC"/>
    <property type="match status" value="1"/>
</dbReference>
<proteinExistence type="predicted"/>
<name>A0A9W6MSY3_9HYPH</name>
<dbReference type="InterPro" id="IPR036388">
    <property type="entry name" value="WH-like_DNA-bd_sf"/>
</dbReference>
<keyword evidence="3" id="KW-0238">DNA-binding</keyword>
<protein>
    <submittedName>
        <fullName evidence="7">DeoR/GlpR family transcriptional regulator of sugar metabolism</fullName>
    </submittedName>
    <submittedName>
        <fullName evidence="6">GntR family transcriptional regulator</fullName>
    </submittedName>
</protein>
<evidence type="ECO:0000313" key="8">
    <source>
        <dbReference type="Proteomes" id="UP000758856"/>
    </source>
</evidence>
<dbReference type="PANTHER" id="PTHR30363">
    <property type="entry name" value="HTH-TYPE TRANSCRIPTIONAL REGULATOR SRLR-RELATED"/>
    <property type="match status" value="1"/>
</dbReference>
<dbReference type="Pfam" id="PF08220">
    <property type="entry name" value="HTH_DeoR"/>
    <property type="match status" value="1"/>
</dbReference>
<evidence type="ECO:0000259" key="5">
    <source>
        <dbReference type="PROSITE" id="PS51000"/>
    </source>
</evidence>
<dbReference type="SMART" id="SM00420">
    <property type="entry name" value="HTH_DEOR"/>
    <property type="match status" value="1"/>
</dbReference>
<dbReference type="PANTHER" id="PTHR30363:SF4">
    <property type="entry name" value="GLYCEROL-3-PHOSPHATE REGULON REPRESSOR"/>
    <property type="match status" value="1"/>
</dbReference>
<evidence type="ECO:0000256" key="2">
    <source>
        <dbReference type="ARBA" id="ARBA00023015"/>
    </source>
</evidence>
<dbReference type="Gene3D" id="3.40.50.1360">
    <property type="match status" value="1"/>
</dbReference>
<dbReference type="RefSeq" id="WP_204950860.1">
    <property type="nucleotide sequence ID" value="NZ_BSFF01000003.1"/>
</dbReference>
<dbReference type="InterPro" id="IPR001034">
    <property type="entry name" value="DeoR_HTH"/>
</dbReference>
<dbReference type="InterPro" id="IPR037171">
    <property type="entry name" value="NagB/RpiA_transferase-like"/>
</dbReference>
<accession>A0A9W6MSY3</accession>
<keyword evidence="4" id="KW-0804">Transcription</keyword>
<dbReference type="Pfam" id="PF00455">
    <property type="entry name" value="DeoRC"/>
    <property type="match status" value="1"/>
</dbReference>
<keyword evidence="1" id="KW-0678">Repressor</keyword>
<dbReference type="Proteomes" id="UP000758856">
    <property type="component" value="Unassembled WGS sequence"/>
</dbReference>
<reference evidence="6" key="3">
    <citation type="submission" date="2023-01" db="EMBL/GenBank/DDBJ databases">
        <authorList>
            <person name="Sun Q."/>
            <person name="Evtushenko L."/>
        </authorList>
    </citation>
    <scope>NUCLEOTIDE SEQUENCE</scope>
    <source>
        <strain evidence="6">VKM B-1606</strain>
    </source>
</reference>
<reference evidence="7 8" key="2">
    <citation type="submission" date="2021-01" db="EMBL/GenBank/DDBJ databases">
        <title>Genomic Encyclopedia of Type Strains, Phase IV (KMG-IV): sequencing the most valuable type-strain genomes for metagenomic binning, comparative biology and taxonomic classification.</title>
        <authorList>
            <person name="Goeker M."/>
        </authorList>
    </citation>
    <scope>NUCLEOTIDE SEQUENCE [LARGE SCALE GENOMIC DNA]</scope>
    <source>
        <strain evidence="7 8">DSM 6130</strain>
    </source>
</reference>
<dbReference type="Proteomes" id="UP001143400">
    <property type="component" value="Unassembled WGS sequence"/>
</dbReference>
<evidence type="ECO:0000256" key="4">
    <source>
        <dbReference type="ARBA" id="ARBA00023163"/>
    </source>
</evidence>
<comment type="caution">
    <text evidence="6">The sequence shown here is derived from an EMBL/GenBank/DDBJ whole genome shotgun (WGS) entry which is preliminary data.</text>
</comment>
<dbReference type="EMBL" id="BSFF01000003">
    <property type="protein sequence ID" value="GLK56682.1"/>
    <property type="molecule type" value="Genomic_DNA"/>
</dbReference>
<dbReference type="InterPro" id="IPR018356">
    <property type="entry name" value="Tscrpt_reg_HTH_DeoR_CS"/>
</dbReference>
<evidence type="ECO:0000313" key="9">
    <source>
        <dbReference type="Proteomes" id="UP001143400"/>
    </source>
</evidence>
<evidence type="ECO:0000313" key="6">
    <source>
        <dbReference type="EMBL" id="GLK56682.1"/>
    </source>
</evidence>
<dbReference type="InterPro" id="IPR036390">
    <property type="entry name" value="WH_DNA-bd_sf"/>
</dbReference>
<gene>
    <name evidence="6" type="ORF">GCM10008170_27010</name>
    <name evidence="7" type="ORF">JOD31_002715</name>
</gene>
<feature type="domain" description="HTH deoR-type" evidence="5">
    <location>
        <begin position="6"/>
        <end position="61"/>
    </location>
</feature>
<dbReference type="InterPro" id="IPR050313">
    <property type="entry name" value="Carb_Metab_HTH_regulators"/>
</dbReference>
<dbReference type="GO" id="GO:0003677">
    <property type="term" value="F:DNA binding"/>
    <property type="evidence" value="ECO:0007669"/>
    <property type="project" value="UniProtKB-KW"/>
</dbReference>
<evidence type="ECO:0000313" key="7">
    <source>
        <dbReference type="EMBL" id="MBM7852473.1"/>
    </source>
</evidence>
<dbReference type="InterPro" id="IPR014036">
    <property type="entry name" value="DeoR-like_C"/>
</dbReference>
<dbReference type="Gene3D" id="1.10.10.10">
    <property type="entry name" value="Winged helix-like DNA-binding domain superfamily/Winged helix DNA-binding domain"/>
    <property type="match status" value="1"/>
</dbReference>
<dbReference type="PROSITE" id="PS00894">
    <property type="entry name" value="HTH_DEOR_1"/>
    <property type="match status" value="1"/>
</dbReference>
<dbReference type="AlphaFoldDB" id="A0A9W6MSY3"/>